<sequence>MPADEPAAKVGQPISRDSTSRMPIGGATRKPDTKVSFPNVDTIPYELNRPISRDSTSKVLTGGATRELDTKVDQPISRDSSPKVLTGRATREPDTKVDQPISRDSTSKVLAGGATRELDTKVDQPISRDSSPKAAKLKTRSDKERHSLLTKIFTHIGAGVNTDLNRDPEDSAEVVLSGHLTCEEKKRLNGGLGGLYYSPAGKIYRIT</sequence>
<comment type="caution">
    <text evidence="2">The sequence shown here is derived from an EMBL/GenBank/DDBJ whole genome shotgun (WGS) entry which is preliminary data.</text>
</comment>
<gene>
    <name evidence="2" type="ORF">PSTT_01925</name>
</gene>
<evidence type="ECO:0000313" key="3">
    <source>
        <dbReference type="Proteomes" id="UP000239156"/>
    </source>
</evidence>
<proteinExistence type="predicted"/>
<dbReference type="EMBL" id="PKSL01000011">
    <property type="protein sequence ID" value="POW15685.1"/>
    <property type="molecule type" value="Genomic_DNA"/>
</dbReference>
<evidence type="ECO:0000256" key="1">
    <source>
        <dbReference type="SAM" id="MobiDB-lite"/>
    </source>
</evidence>
<dbReference type="VEuPathDB" id="FungiDB:PSTT_01925"/>
<feature type="region of interest" description="Disordered" evidence="1">
    <location>
        <begin position="1"/>
        <end position="141"/>
    </location>
</feature>
<organism evidence="2 3">
    <name type="scientific">Puccinia striiformis</name>
    <dbReference type="NCBI Taxonomy" id="27350"/>
    <lineage>
        <taxon>Eukaryota</taxon>
        <taxon>Fungi</taxon>
        <taxon>Dikarya</taxon>
        <taxon>Basidiomycota</taxon>
        <taxon>Pucciniomycotina</taxon>
        <taxon>Pucciniomycetes</taxon>
        <taxon>Pucciniales</taxon>
        <taxon>Pucciniaceae</taxon>
        <taxon>Puccinia</taxon>
    </lineage>
</organism>
<accession>A0A2S4W1L7</accession>
<protein>
    <submittedName>
        <fullName evidence="2">Uncharacterized protein</fullName>
    </submittedName>
</protein>
<evidence type="ECO:0000313" key="2">
    <source>
        <dbReference type="EMBL" id="POW15685.1"/>
    </source>
</evidence>
<dbReference type="VEuPathDB" id="FungiDB:PSHT_15282"/>
<keyword evidence="3" id="KW-1185">Reference proteome</keyword>
<name>A0A2S4W1L7_9BASI</name>
<reference evidence="2" key="1">
    <citation type="submission" date="2017-12" db="EMBL/GenBank/DDBJ databases">
        <title>Gene loss provides genomic basis for host adaptation in cereal stripe rust fungi.</title>
        <authorList>
            <person name="Xia C."/>
        </authorList>
    </citation>
    <scope>NUCLEOTIDE SEQUENCE [LARGE SCALE GENOMIC DNA]</scope>
    <source>
        <strain evidence="2">93-210</strain>
    </source>
</reference>
<dbReference type="Proteomes" id="UP000239156">
    <property type="component" value="Unassembled WGS sequence"/>
</dbReference>
<dbReference type="AlphaFoldDB" id="A0A2S4W1L7"/>